<dbReference type="EMBL" id="UNSH01000051">
    <property type="protein sequence ID" value="SZF03553.1"/>
    <property type="molecule type" value="Genomic_DNA"/>
</dbReference>
<protein>
    <submittedName>
        <fullName evidence="4">Uncharacterized protein</fullName>
    </submittedName>
</protein>
<dbReference type="Proteomes" id="UP000275772">
    <property type="component" value="Unassembled WGS sequence"/>
</dbReference>
<keyword evidence="2" id="KW-1133">Transmembrane helix</keyword>
<proteinExistence type="predicted"/>
<feature type="transmembrane region" description="Helical" evidence="2">
    <location>
        <begin position="178"/>
        <end position="199"/>
    </location>
</feature>
<evidence type="ECO:0000256" key="1">
    <source>
        <dbReference type="SAM" id="MobiDB-lite"/>
    </source>
</evidence>
<sequence>MHLNLLFASLVLATSCNAASTCWYPDGVTSDPSHVPCNQTINTASACCNSHDACSAGLCISMYGAYRGTCTDQSWNSPNCGSREWPQCITDPSTRRKYSQSTSILPCASPGTQGESYCCSYSNGSSCCNDQFRLGNSEPVYKPGLDIMLNDISSSSGSNTTNITNVPSSAGQDIATKVGLGVGIPLGVFVVGLLGFLFYRESHKNSNERSPAAASLSLVNSRTRHLPMEQHDAYESYSSPQSYPVSESTQHHPYSPHNLKPDPVFEAPVSNLHEMRG</sequence>
<feature type="region of interest" description="Disordered" evidence="1">
    <location>
        <begin position="232"/>
        <end position="277"/>
    </location>
</feature>
<keyword evidence="3" id="KW-0732">Signal</keyword>
<evidence type="ECO:0000256" key="3">
    <source>
        <dbReference type="SAM" id="SignalP"/>
    </source>
</evidence>
<reference evidence="4 5" key="1">
    <citation type="submission" date="2017-11" db="EMBL/GenBank/DDBJ databases">
        <authorList>
            <person name="Kracher B."/>
        </authorList>
    </citation>
    <scope>NUCLEOTIDE SEQUENCE [LARGE SCALE GENOMIC DNA]</scope>
    <source>
        <strain evidence="4 5">RACE1</strain>
    </source>
</reference>
<dbReference type="VEuPathDB" id="FungiDB:BLGHR1_14347"/>
<dbReference type="AlphaFoldDB" id="A0A383UT60"/>
<name>A0A383UT60_BLUHO</name>
<keyword evidence="2" id="KW-0812">Transmembrane</keyword>
<feature type="signal peptide" evidence="3">
    <location>
        <begin position="1"/>
        <end position="18"/>
    </location>
</feature>
<accession>A0A383UT60</accession>
<gene>
    <name evidence="4" type="ORF">BLGHR1_14347</name>
</gene>
<evidence type="ECO:0000313" key="5">
    <source>
        <dbReference type="Proteomes" id="UP000275772"/>
    </source>
</evidence>
<feature type="chain" id="PRO_5016781347" evidence="3">
    <location>
        <begin position="19"/>
        <end position="277"/>
    </location>
</feature>
<organism evidence="4 5">
    <name type="scientific">Blumeria hordei</name>
    <name type="common">Barley powdery mildew</name>
    <name type="synonym">Blumeria graminis f. sp. hordei</name>
    <dbReference type="NCBI Taxonomy" id="2867405"/>
    <lineage>
        <taxon>Eukaryota</taxon>
        <taxon>Fungi</taxon>
        <taxon>Dikarya</taxon>
        <taxon>Ascomycota</taxon>
        <taxon>Pezizomycotina</taxon>
        <taxon>Leotiomycetes</taxon>
        <taxon>Erysiphales</taxon>
        <taxon>Erysiphaceae</taxon>
        <taxon>Blumeria</taxon>
    </lineage>
</organism>
<feature type="compositionally biased region" description="Polar residues" evidence="1">
    <location>
        <begin position="236"/>
        <end position="252"/>
    </location>
</feature>
<evidence type="ECO:0000313" key="4">
    <source>
        <dbReference type="EMBL" id="SZF03553.1"/>
    </source>
</evidence>
<keyword evidence="2" id="KW-0472">Membrane</keyword>
<evidence type="ECO:0000256" key="2">
    <source>
        <dbReference type="SAM" id="Phobius"/>
    </source>
</evidence>